<feature type="compositionally biased region" description="Low complexity" evidence="1">
    <location>
        <begin position="141"/>
        <end position="155"/>
    </location>
</feature>
<feature type="compositionally biased region" description="Low complexity" evidence="1">
    <location>
        <begin position="119"/>
        <end position="133"/>
    </location>
</feature>
<name>A0ABP7ZVR9_9MICO</name>
<evidence type="ECO:0000256" key="1">
    <source>
        <dbReference type="SAM" id="MobiDB-lite"/>
    </source>
</evidence>
<protein>
    <recommendedName>
        <fullName evidence="3">DUF8094 domain-containing protein</fullName>
    </recommendedName>
</protein>
<dbReference type="Proteomes" id="UP001501079">
    <property type="component" value="Unassembled WGS sequence"/>
</dbReference>
<evidence type="ECO:0000256" key="2">
    <source>
        <dbReference type="SAM" id="Phobius"/>
    </source>
</evidence>
<organism evidence="4 5">
    <name type="scientific">Gryllotalpicola koreensis</name>
    <dbReference type="NCBI Taxonomy" id="993086"/>
    <lineage>
        <taxon>Bacteria</taxon>
        <taxon>Bacillati</taxon>
        <taxon>Actinomycetota</taxon>
        <taxon>Actinomycetes</taxon>
        <taxon>Micrococcales</taxon>
        <taxon>Microbacteriaceae</taxon>
        <taxon>Gryllotalpicola</taxon>
    </lineage>
</organism>
<keyword evidence="2" id="KW-0812">Transmembrane</keyword>
<feature type="domain" description="DUF8094" evidence="3">
    <location>
        <begin position="339"/>
        <end position="642"/>
    </location>
</feature>
<evidence type="ECO:0000313" key="5">
    <source>
        <dbReference type="Proteomes" id="UP001501079"/>
    </source>
</evidence>
<keyword evidence="2" id="KW-1133">Transmembrane helix</keyword>
<proteinExistence type="predicted"/>
<reference evidence="5" key="1">
    <citation type="journal article" date="2019" name="Int. J. Syst. Evol. Microbiol.">
        <title>The Global Catalogue of Microorganisms (GCM) 10K type strain sequencing project: providing services to taxonomists for standard genome sequencing and annotation.</title>
        <authorList>
            <consortium name="The Broad Institute Genomics Platform"/>
            <consortium name="The Broad Institute Genome Sequencing Center for Infectious Disease"/>
            <person name="Wu L."/>
            <person name="Ma J."/>
        </authorList>
    </citation>
    <scope>NUCLEOTIDE SEQUENCE [LARGE SCALE GENOMIC DNA]</scope>
    <source>
        <strain evidence="5">JCM 17591</strain>
    </source>
</reference>
<accession>A0ABP7ZVR9</accession>
<gene>
    <name evidence="4" type="ORF">GCM10022287_10280</name>
</gene>
<dbReference type="Pfam" id="PF26366">
    <property type="entry name" value="DUF8094"/>
    <property type="match status" value="1"/>
</dbReference>
<evidence type="ECO:0000259" key="3">
    <source>
        <dbReference type="Pfam" id="PF26366"/>
    </source>
</evidence>
<dbReference type="RefSeq" id="WP_344752227.1">
    <property type="nucleotide sequence ID" value="NZ_BAABBW010000002.1"/>
</dbReference>
<evidence type="ECO:0000313" key="4">
    <source>
        <dbReference type="EMBL" id="GAA4171242.1"/>
    </source>
</evidence>
<dbReference type="EMBL" id="BAABBW010000002">
    <property type="protein sequence ID" value="GAA4171242.1"/>
    <property type="molecule type" value="Genomic_DNA"/>
</dbReference>
<feature type="region of interest" description="Disordered" evidence="1">
    <location>
        <begin position="246"/>
        <end position="282"/>
    </location>
</feature>
<dbReference type="InterPro" id="IPR058407">
    <property type="entry name" value="DUF8094"/>
</dbReference>
<keyword evidence="5" id="KW-1185">Reference proteome</keyword>
<feature type="transmembrane region" description="Helical" evidence="2">
    <location>
        <begin position="217"/>
        <end position="240"/>
    </location>
</feature>
<comment type="caution">
    <text evidence="4">The sequence shown here is derived from an EMBL/GenBank/DDBJ whole genome shotgun (WGS) entry which is preliminary data.</text>
</comment>
<keyword evidence="2" id="KW-0472">Membrane</keyword>
<feature type="region of interest" description="Disordered" evidence="1">
    <location>
        <begin position="105"/>
        <end position="167"/>
    </location>
</feature>
<sequence>MRFVIAIAAFLIAAIMIGVGIAQRTIWAPAASVTATADVRQSAPYIVISGKTLNAREGQQTLTVSGAASPFVAYGRTADVIAWVGTEPYTRVSYNAQTDKLTSTLVRDGKSATGGKTDATSTPAPSAKASASATPPPSGTPTPSASAAASDQSASLDPKAPNPAGSDLWLEQFTGAKAAKTTMNVPDGVSVIIATDGAHAAPQSVSLTWPMDTRTPWAGPLIVLGGLLAIAGIVFYILALRHLRRGRGPRRGGSNGRPPRLPKPPRARRMREVGPAPVETHGRRSLGRGLIAVPVVLAGALTLAGCSSDYWPAIGQSSTPVATTTPLATQLPGQGTDHPAPAVTEPQLKNIVARIAATAKTADANLDANLAATRFTGAALTERQVNYKIRHAKPQYAAPAAIPENAKLSIVLPQATDMWPRVVNVIVEDTANKNAAPLDLTLTQASPRENYKVAYSVTMLGGAKIPDLAPANIGAISVPPESKLLKVQTGKLAQDYASVLALGKSSDSVKLFDLEHDSLAKQVGADFKAQQIKELTDKKSAATLAYADQPGTASPIALATNNAGALVVTNVLETQTIKPTDPAAEITLSEPDGPTAALTGLTKTSKGLETDYGYQLLFYVPPAESDEQIRLLGFAQAVIGAKELP</sequence>